<dbReference type="AlphaFoldDB" id="A0A8B8G3E9"/>
<dbReference type="OrthoDB" id="6619363at2759"/>
<dbReference type="RefSeq" id="XP_025417328.1">
    <property type="nucleotide sequence ID" value="XM_025561543.1"/>
</dbReference>
<accession>A0A8B8G3E9</accession>
<reference evidence="2" key="1">
    <citation type="submission" date="2025-08" db="UniProtKB">
        <authorList>
            <consortium name="RefSeq"/>
        </authorList>
    </citation>
    <scope>IDENTIFICATION</scope>
    <source>
        <tissue evidence="2">Whole body</tissue>
    </source>
</reference>
<protein>
    <submittedName>
        <fullName evidence="2">Uncharacterized protein LOC112688377</fullName>
    </submittedName>
</protein>
<evidence type="ECO:0000313" key="2">
    <source>
        <dbReference type="RefSeq" id="XP_025417328.1"/>
    </source>
</evidence>
<proteinExistence type="predicted"/>
<dbReference type="Proteomes" id="UP000694846">
    <property type="component" value="Unplaced"/>
</dbReference>
<evidence type="ECO:0000313" key="1">
    <source>
        <dbReference type="Proteomes" id="UP000694846"/>
    </source>
</evidence>
<name>A0A8B8G3E9_9HEMI</name>
<organism evidence="1 2">
    <name type="scientific">Sipha flava</name>
    <name type="common">yellow sugarcane aphid</name>
    <dbReference type="NCBI Taxonomy" id="143950"/>
    <lineage>
        <taxon>Eukaryota</taxon>
        <taxon>Metazoa</taxon>
        <taxon>Ecdysozoa</taxon>
        <taxon>Arthropoda</taxon>
        <taxon>Hexapoda</taxon>
        <taxon>Insecta</taxon>
        <taxon>Pterygota</taxon>
        <taxon>Neoptera</taxon>
        <taxon>Paraneoptera</taxon>
        <taxon>Hemiptera</taxon>
        <taxon>Sternorrhyncha</taxon>
        <taxon>Aphidomorpha</taxon>
        <taxon>Aphidoidea</taxon>
        <taxon>Aphididae</taxon>
        <taxon>Sipha</taxon>
    </lineage>
</organism>
<sequence length="179" mass="20439">MKYLQPNMEYLDYGTKLASCETTVGNVLKELLIQLPTITDNIKCSIPTCAKTNPLFSSYITIIVMNGHLNLLEEDITARLMIETSKCQNTYQKGMNCKGIKSIEPRISTIHLFIELLNWEENATNQNIDSEVAQQVLISLENMPQIVKVNNVQYYLRGICSHAHELNGQINDIGYYRDY</sequence>
<dbReference type="GeneID" id="112688377"/>
<keyword evidence="1" id="KW-1185">Reference proteome</keyword>
<gene>
    <name evidence="2" type="primary">LOC112688377</name>
</gene>